<dbReference type="PROSITE" id="PS51257">
    <property type="entry name" value="PROKAR_LIPOPROTEIN"/>
    <property type="match status" value="1"/>
</dbReference>
<keyword evidence="1" id="KW-1133">Transmembrane helix</keyword>
<keyword evidence="1" id="KW-0812">Transmembrane</keyword>
<evidence type="ECO:0000313" key="3">
    <source>
        <dbReference type="Proteomes" id="UP000251197"/>
    </source>
</evidence>
<gene>
    <name evidence="2" type="ORF">NCTC12120_00410</name>
</gene>
<dbReference type="AlphaFoldDB" id="A0A2X2V413"/>
<accession>A0A2X2V413</accession>
<sequence length="106" mass="12187">MLCRLFLLKFFCLLLRLFFTLFSSAFAACLLLLLAIVVFHYRTRVNHHRVNRRTTATTSGCINVLINELQIRMPIKMICSTTETMIARFNLAFSSVAFDTIGSQTF</sequence>
<evidence type="ECO:0000256" key="1">
    <source>
        <dbReference type="SAM" id="Phobius"/>
    </source>
</evidence>
<organism evidence="2 3">
    <name type="scientific">Cedecea neteri</name>
    <dbReference type="NCBI Taxonomy" id="158822"/>
    <lineage>
        <taxon>Bacteria</taxon>
        <taxon>Pseudomonadati</taxon>
        <taxon>Pseudomonadota</taxon>
        <taxon>Gammaproteobacteria</taxon>
        <taxon>Enterobacterales</taxon>
        <taxon>Enterobacteriaceae</taxon>
        <taxon>Cedecea</taxon>
    </lineage>
</organism>
<proteinExistence type="predicted"/>
<reference evidence="2 3" key="1">
    <citation type="submission" date="2018-06" db="EMBL/GenBank/DDBJ databases">
        <authorList>
            <consortium name="Pathogen Informatics"/>
            <person name="Doyle S."/>
        </authorList>
    </citation>
    <scope>NUCLEOTIDE SEQUENCE [LARGE SCALE GENOMIC DNA]</scope>
    <source>
        <strain evidence="2 3">NCTC12120</strain>
    </source>
</reference>
<name>A0A2X2V413_9ENTR</name>
<evidence type="ECO:0000313" key="2">
    <source>
        <dbReference type="EMBL" id="SQA96650.1"/>
    </source>
</evidence>
<protein>
    <submittedName>
        <fullName evidence="2">Uncharacterized protein</fullName>
    </submittedName>
</protein>
<dbReference type="EMBL" id="UAVU01000003">
    <property type="protein sequence ID" value="SQA96650.1"/>
    <property type="molecule type" value="Genomic_DNA"/>
</dbReference>
<keyword evidence="1" id="KW-0472">Membrane</keyword>
<dbReference type="Proteomes" id="UP000251197">
    <property type="component" value="Unassembled WGS sequence"/>
</dbReference>
<feature type="transmembrane region" description="Helical" evidence="1">
    <location>
        <begin position="6"/>
        <end position="39"/>
    </location>
</feature>